<dbReference type="Proteomes" id="UP000037035">
    <property type="component" value="Unassembled WGS sequence"/>
</dbReference>
<dbReference type="AlphaFoldDB" id="A0A0L6V825"/>
<protein>
    <submittedName>
        <fullName evidence="2">Uncharacterized protein</fullName>
    </submittedName>
</protein>
<feature type="region of interest" description="Disordered" evidence="1">
    <location>
        <begin position="1"/>
        <end position="43"/>
    </location>
</feature>
<feature type="region of interest" description="Disordered" evidence="1">
    <location>
        <begin position="100"/>
        <end position="126"/>
    </location>
</feature>
<evidence type="ECO:0000313" key="2">
    <source>
        <dbReference type="EMBL" id="KNZ56692.1"/>
    </source>
</evidence>
<dbReference type="EMBL" id="LAVV01007216">
    <property type="protein sequence ID" value="KNZ56692.1"/>
    <property type="molecule type" value="Genomic_DNA"/>
</dbReference>
<dbReference type="VEuPathDB" id="FungiDB:VP01_2341g4"/>
<feature type="compositionally biased region" description="Low complexity" evidence="1">
    <location>
        <begin position="1"/>
        <end position="19"/>
    </location>
</feature>
<keyword evidence="3" id="KW-1185">Reference proteome</keyword>
<feature type="compositionally biased region" description="Polar residues" evidence="1">
    <location>
        <begin position="20"/>
        <end position="38"/>
    </location>
</feature>
<feature type="region of interest" description="Disordered" evidence="1">
    <location>
        <begin position="216"/>
        <end position="238"/>
    </location>
</feature>
<dbReference type="OrthoDB" id="2498746at2759"/>
<comment type="caution">
    <text evidence="2">The sequence shown here is derived from an EMBL/GenBank/DDBJ whole genome shotgun (WGS) entry which is preliminary data.</text>
</comment>
<sequence>MSPTSLSSAPSLSPAVLSPDTNSGKPLESSSSANPKTSFRTRKIRAMNYPKNVIFPKIITAKILSSFEPPALKPTHHDALPPPDTGASMNLSSDELLTSAQASTGTPSLSSSTSTTSSDSDLQEPYPWTDVCKPQQVVLYCSTSLKGCRFPRALSFYGPSLGKSSERREQTLPMIVLTPPDDEDDYCTVSPFILDLFCPYTLESVAHCQNLRVPTAPTSKGVEATSQRRKFPHPAGPWLRPQHTLHLRQRINRRHLAHSTPLANKRPTWRWNDGCRTAQGNVVGWEDTVPYFTKQHNSQNKINRAVSKYAQGHPTSGQTIMYPAVASFPPPRLPSEREIQQHQLQLTIQQGLRLGRRVHRTRQNRHINLHHKAAQPSVDLKKEA</sequence>
<organism evidence="2 3">
    <name type="scientific">Puccinia sorghi</name>
    <dbReference type="NCBI Taxonomy" id="27349"/>
    <lineage>
        <taxon>Eukaryota</taxon>
        <taxon>Fungi</taxon>
        <taxon>Dikarya</taxon>
        <taxon>Basidiomycota</taxon>
        <taxon>Pucciniomycotina</taxon>
        <taxon>Pucciniomycetes</taxon>
        <taxon>Pucciniales</taxon>
        <taxon>Pucciniaceae</taxon>
        <taxon>Puccinia</taxon>
    </lineage>
</organism>
<name>A0A0L6V825_9BASI</name>
<gene>
    <name evidence="2" type="ORF">VP01_2341g4</name>
</gene>
<evidence type="ECO:0000256" key="1">
    <source>
        <dbReference type="SAM" id="MobiDB-lite"/>
    </source>
</evidence>
<reference evidence="2 3" key="1">
    <citation type="submission" date="2015-08" db="EMBL/GenBank/DDBJ databases">
        <title>Next Generation Sequencing and Analysis of the Genome of Puccinia sorghi L Schw, the Causal Agent of Maize Common Rust.</title>
        <authorList>
            <person name="Rochi L."/>
            <person name="Burguener G."/>
            <person name="Darino M."/>
            <person name="Turjanski A."/>
            <person name="Kreff E."/>
            <person name="Dieguez M.J."/>
            <person name="Sacco F."/>
        </authorList>
    </citation>
    <scope>NUCLEOTIDE SEQUENCE [LARGE SCALE GENOMIC DNA]</scope>
    <source>
        <strain evidence="2 3">RO10H11247</strain>
    </source>
</reference>
<accession>A0A0L6V825</accession>
<proteinExistence type="predicted"/>
<evidence type="ECO:0000313" key="3">
    <source>
        <dbReference type="Proteomes" id="UP000037035"/>
    </source>
</evidence>
<feature type="compositionally biased region" description="Low complexity" evidence="1">
    <location>
        <begin position="103"/>
        <end position="120"/>
    </location>
</feature>